<organism evidence="2 3">
    <name type="scientific">Leptidea sinapis</name>
    <dbReference type="NCBI Taxonomy" id="189913"/>
    <lineage>
        <taxon>Eukaryota</taxon>
        <taxon>Metazoa</taxon>
        <taxon>Ecdysozoa</taxon>
        <taxon>Arthropoda</taxon>
        <taxon>Hexapoda</taxon>
        <taxon>Insecta</taxon>
        <taxon>Pterygota</taxon>
        <taxon>Neoptera</taxon>
        <taxon>Endopterygota</taxon>
        <taxon>Lepidoptera</taxon>
        <taxon>Glossata</taxon>
        <taxon>Ditrysia</taxon>
        <taxon>Papilionoidea</taxon>
        <taxon>Pieridae</taxon>
        <taxon>Dismorphiinae</taxon>
        <taxon>Leptidea</taxon>
    </lineage>
</organism>
<evidence type="ECO:0000313" key="3">
    <source>
        <dbReference type="Proteomes" id="UP000324832"/>
    </source>
</evidence>
<feature type="compositionally biased region" description="Polar residues" evidence="1">
    <location>
        <begin position="213"/>
        <end position="224"/>
    </location>
</feature>
<evidence type="ECO:0000256" key="1">
    <source>
        <dbReference type="SAM" id="MobiDB-lite"/>
    </source>
</evidence>
<reference evidence="2 3" key="1">
    <citation type="submission" date="2017-07" db="EMBL/GenBank/DDBJ databases">
        <authorList>
            <person name="Talla V."/>
            <person name="Backstrom N."/>
        </authorList>
    </citation>
    <scope>NUCLEOTIDE SEQUENCE [LARGE SCALE GENOMIC DNA]</scope>
</reference>
<accession>A0A5E4QIT6</accession>
<dbReference type="EMBL" id="FZQP02003445">
    <property type="protein sequence ID" value="VVC98201.1"/>
    <property type="molecule type" value="Genomic_DNA"/>
</dbReference>
<feature type="region of interest" description="Disordered" evidence="1">
    <location>
        <begin position="173"/>
        <end position="224"/>
    </location>
</feature>
<evidence type="ECO:0000313" key="2">
    <source>
        <dbReference type="EMBL" id="VVC98201.1"/>
    </source>
</evidence>
<sequence length="224" mass="24307">MIDFPQLKLQFDDSLTRTFEYPSETSLCEDTPSAAPAPAASLATLADNTHLNGAGGGLGHYTPSKTLAEHFELGVAPAALDHERVGPPGHPAREAGMIQRSRLVREGRPTCRFVLILGGWGEGGRIDRSLHVVQIDFCACCKTVLNNVKQRVGPPGHPTREVGMMQRSRLSDYEDDFEDGNASDADYNAPVQEDVVSSEAETDEDDPPIAPPSSRSVRRQLQSK</sequence>
<protein>
    <submittedName>
        <fullName evidence="2">Uncharacterized protein</fullName>
    </submittedName>
</protein>
<gene>
    <name evidence="2" type="ORF">LSINAPIS_LOCUS9321</name>
</gene>
<name>A0A5E4QIT6_9NEOP</name>
<proteinExistence type="predicted"/>
<dbReference type="AlphaFoldDB" id="A0A5E4QIT6"/>
<dbReference type="Proteomes" id="UP000324832">
    <property type="component" value="Unassembled WGS sequence"/>
</dbReference>
<keyword evidence="3" id="KW-1185">Reference proteome</keyword>